<proteinExistence type="predicted"/>
<organism evidence="2 3">
    <name type="scientific">Agromyces seonyuensis</name>
    <dbReference type="NCBI Taxonomy" id="2662446"/>
    <lineage>
        <taxon>Bacteria</taxon>
        <taxon>Bacillati</taxon>
        <taxon>Actinomycetota</taxon>
        <taxon>Actinomycetes</taxon>
        <taxon>Micrococcales</taxon>
        <taxon>Microbacteriaceae</taxon>
        <taxon>Agromyces</taxon>
    </lineage>
</organism>
<evidence type="ECO:0000259" key="1">
    <source>
        <dbReference type="Pfam" id="PF01936"/>
    </source>
</evidence>
<dbReference type="Proteomes" id="UP000438182">
    <property type="component" value="Unassembled WGS sequence"/>
</dbReference>
<dbReference type="PANTHER" id="PTHR35811:SF1">
    <property type="entry name" value="HTH OST-TYPE DOMAIN-CONTAINING PROTEIN"/>
    <property type="match status" value="1"/>
</dbReference>
<dbReference type="EMBL" id="WSTA01000092">
    <property type="protein sequence ID" value="MWB99986.1"/>
    <property type="molecule type" value="Genomic_DNA"/>
</dbReference>
<dbReference type="Gene3D" id="3.40.50.1010">
    <property type="entry name" value="5'-nuclease"/>
    <property type="match status" value="1"/>
</dbReference>
<feature type="domain" description="NYN" evidence="1">
    <location>
        <begin position="18"/>
        <end position="173"/>
    </location>
</feature>
<dbReference type="PANTHER" id="PTHR35811">
    <property type="entry name" value="SLR1870 PROTEIN"/>
    <property type="match status" value="1"/>
</dbReference>
<keyword evidence="3" id="KW-1185">Reference proteome</keyword>
<evidence type="ECO:0000313" key="3">
    <source>
        <dbReference type="Proteomes" id="UP000438182"/>
    </source>
</evidence>
<reference evidence="2 3" key="1">
    <citation type="submission" date="2019-12" db="EMBL/GenBank/DDBJ databases">
        <authorList>
            <person name="Kim Y.S."/>
        </authorList>
    </citation>
    <scope>NUCLEOTIDE SEQUENCE [LARGE SCALE GENOMIC DNA]</scope>
    <source>
        <strain evidence="2 3">MMS17-SY077</strain>
    </source>
</reference>
<comment type="caution">
    <text evidence="2">The sequence shown here is derived from an EMBL/GenBank/DDBJ whole genome shotgun (WGS) entry which is preliminary data.</text>
</comment>
<dbReference type="GO" id="GO:0004540">
    <property type="term" value="F:RNA nuclease activity"/>
    <property type="evidence" value="ECO:0007669"/>
    <property type="project" value="InterPro"/>
</dbReference>
<dbReference type="Pfam" id="PF01936">
    <property type="entry name" value="NYN"/>
    <property type="match status" value="1"/>
</dbReference>
<sequence length="430" mass="45397">MDGVSDASAVQTARRLRSAMFVDFDNVYSGLQRLDSEAAKTFAEDPGRWVDALTFGEDGEGRFARRFLVRKCYLNPATYSRYRPNFTRAGFQVVDCPSLTQQGKSSADINLVLDAVDALGAATRFDEFVFLSADADFTPLVSRCRAADRVVTIITPGPAAAAYRAVADTVIPVDEFIPMLTAVALGDDASAAAAVDELVAGAGSSAEMPVSVDAVAAVRRLVASADRPVVLAIAAAAAAQAEPGIRESGWQGAGSFGGWLQRELPDLPVDKARIPGFIWDPDRFNSDDLPAAATASVPLVGLTPLQRQVVGITEIPALEASGYRMVLDQLAFDLALFPFNRSETAKRVRDSCAAEDMPVSRAAVSYVVSGLLFAGASLDDEPSPTELATIWAGNVLGLCRGARIELSDSDLAEITAWVSGGLLVQDAATG</sequence>
<dbReference type="AlphaFoldDB" id="A0A6I4P0B8"/>
<gene>
    <name evidence="2" type="ORF">GB864_15675</name>
</gene>
<dbReference type="InterPro" id="IPR021139">
    <property type="entry name" value="NYN"/>
</dbReference>
<name>A0A6I4P0B8_9MICO</name>
<evidence type="ECO:0000313" key="2">
    <source>
        <dbReference type="EMBL" id="MWB99986.1"/>
    </source>
</evidence>
<accession>A0A6I4P0B8</accession>
<protein>
    <submittedName>
        <fullName evidence="2">NYN domain-containing protein</fullName>
    </submittedName>
</protein>